<dbReference type="Proteomes" id="UP000762676">
    <property type="component" value="Unassembled WGS sequence"/>
</dbReference>
<gene>
    <name evidence="2" type="ORF">ElyMa_004119900</name>
</gene>
<organism evidence="2 3">
    <name type="scientific">Elysia marginata</name>
    <dbReference type="NCBI Taxonomy" id="1093978"/>
    <lineage>
        <taxon>Eukaryota</taxon>
        <taxon>Metazoa</taxon>
        <taxon>Spiralia</taxon>
        <taxon>Lophotrochozoa</taxon>
        <taxon>Mollusca</taxon>
        <taxon>Gastropoda</taxon>
        <taxon>Heterobranchia</taxon>
        <taxon>Euthyneura</taxon>
        <taxon>Panpulmonata</taxon>
        <taxon>Sacoglossa</taxon>
        <taxon>Placobranchoidea</taxon>
        <taxon>Plakobranchidae</taxon>
        <taxon>Elysia</taxon>
    </lineage>
</organism>
<dbReference type="AlphaFoldDB" id="A0AAV4GFW2"/>
<dbReference type="EMBL" id="BMAT01008373">
    <property type="protein sequence ID" value="GFR83285.1"/>
    <property type="molecule type" value="Genomic_DNA"/>
</dbReference>
<proteinExistence type="predicted"/>
<comment type="caution">
    <text evidence="2">The sequence shown here is derived from an EMBL/GenBank/DDBJ whole genome shotgun (WGS) entry which is preliminary data.</text>
</comment>
<name>A0AAV4GFW2_9GAST</name>
<keyword evidence="3" id="KW-1185">Reference proteome</keyword>
<evidence type="ECO:0000256" key="1">
    <source>
        <dbReference type="SAM" id="MobiDB-lite"/>
    </source>
</evidence>
<accession>A0AAV4GFW2</accession>
<evidence type="ECO:0000313" key="3">
    <source>
        <dbReference type="Proteomes" id="UP000762676"/>
    </source>
</evidence>
<sequence>MQEQTVGQYCTNEQLQHKESTDIRQSCDNKDTEVILQFLISRDPFGTNNSLRSIVTGVTFGGSLNPENAEKVGNQIFKGVVCKSVQDYSFKRKDQVATNDTNQRAKVDCDPISTDHQQEAPL</sequence>
<protein>
    <submittedName>
        <fullName evidence="2">Uncharacterized protein</fullName>
    </submittedName>
</protein>
<reference evidence="2 3" key="1">
    <citation type="journal article" date="2021" name="Elife">
        <title>Chloroplast acquisition without the gene transfer in kleptoplastic sea slugs, Plakobranchus ocellatus.</title>
        <authorList>
            <person name="Maeda T."/>
            <person name="Takahashi S."/>
            <person name="Yoshida T."/>
            <person name="Shimamura S."/>
            <person name="Takaki Y."/>
            <person name="Nagai Y."/>
            <person name="Toyoda A."/>
            <person name="Suzuki Y."/>
            <person name="Arimoto A."/>
            <person name="Ishii H."/>
            <person name="Satoh N."/>
            <person name="Nishiyama T."/>
            <person name="Hasebe M."/>
            <person name="Maruyama T."/>
            <person name="Minagawa J."/>
            <person name="Obokata J."/>
            <person name="Shigenobu S."/>
        </authorList>
    </citation>
    <scope>NUCLEOTIDE SEQUENCE [LARGE SCALE GENOMIC DNA]</scope>
</reference>
<evidence type="ECO:0000313" key="2">
    <source>
        <dbReference type="EMBL" id="GFR83285.1"/>
    </source>
</evidence>
<feature type="region of interest" description="Disordered" evidence="1">
    <location>
        <begin position="93"/>
        <end position="122"/>
    </location>
</feature>